<protein>
    <submittedName>
        <fullName evidence="7">Rne/Rng family ribonuclease</fullName>
    </submittedName>
</protein>
<evidence type="ECO:0000313" key="8">
    <source>
        <dbReference type="Proteomes" id="UP001142078"/>
    </source>
</evidence>
<dbReference type="GO" id="GO:0003723">
    <property type="term" value="F:RNA binding"/>
    <property type="evidence" value="ECO:0007669"/>
    <property type="project" value="UniProtKB-KW"/>
</dbReference>
<dbReference type="InterPro" id="IPR004659">
    <property type="entry name" value="RNase_E/G"/>
</dbReference>
<gene>
    <name evidence="7" type="ORF">NSA23_12880</name>
</gene>
<keyword evidence="8" id="KW-1185">Reference proteome</keyword>
<organism evidence="7 8">
    <name type="scientific">Anaerosalibacter massiliensis</name>
    <dbReference type="NCBI Taxonomy" id="1347392"/>
    <lineage>
        <taxon>Bacteria</taxon>
        <taxon>Bacillati</taxon>
        <taxon>Bacillota</taxon>
        <taxon>Tissierellia</taxon>
        <taxon>Tissierellales</taxon>
        <taxon>Sporanaerobacteraceae</taxon>
        <taxon>Anaerosalibacter</taxon>
    </lineage>
</organism>
<name>A0A9X2S651_9FIRM</name>
<reference evidence="7" key="1">
    <citation type="submission" date="2022-07" db="EMBL/GenBank/DDBJ databases">
        <title>Enhanced cultured diversity of the mouse gut microbiota enables custom-made synthetic communities.</title>
        <authorList>
            <person name="Afrizal A."/>
        </authorList>
    </citation>
    <scope>NUCLEOTIDE SEQUENCE</scope>
    <source>
        <strain evidence="7">DSM 29482</strain>
    </source>
</reference>
<dbReference type="GO" id="GO:0006364">
    <property type="term" value="P:rRNA processing"/>
    <property type="evidence" value="ECO:0007669"/>
    <property type="project" value="TreeGrafter"/>
</dbReference>
<keyword evidence="5" id="KW-0694">RNA-binding</keyword>
<comment type="caution">
    <text evidence="7">The sequence shown here is derived from an EMBL/GenBank/DDBJ whole genome shotgun (WGS) entry which is preliminary data.</text>
</comment>
<dbReference type="AlphaFoldDB" id="A0A9X2S651"/>
<dbReference type="Pfam" id="PF10150">
    <property type="entry name" value="RNase_E_G"/>
    <property type="match status" value="1"/>
</dbReference>
<dbReference type="RefSeq" id="WP_042680979.1">
    <property type="nucleotide sequence ID" value="NZ_CABKTM010000026.1"/>
</dbReference>
<dbReference type="Gene3D" id="2.40.50.140">
    <property type="entry name" value="Nucleic acid-binding proteins"/>
    <property type="match status" value="1"/>
</dbReference>
<keyword evidence="2" id="KW-0479">Metal-binding</keyword>
<comment type="cofactor">
    <cofactor evidence="1">
        <name>Mg(2+)</name>
        <dbReference type="ChEBI" id="CHEBI:18420"/>
    </cofactor>
</comment>
<dbReference type="InterPro" id="IPR019307">
    <property type="entry name" value="RNA-bd_AU-1/RNase_E/G"/>
</dbReference>
<evidence type="ECO:0000313" key="7">
    <source>
        <dbReference type="EMBL" id="MCR2044999.1"/>
    </source>
</evidence>
<dbReference type="OrthoDB" id="9804278at2"/>
<sequence length="411" mass="47105">MNLILIDIKKDKNSIAIIEEDRLVEFYIEEENEKILGNIYRGKVVNVLPGMEAAFVDIGEKKNAYLYIKDALPKLVDYKEDVSIKDIVKVGDDLIVQVIKEAIGTKGPKITTHITIPSRYIVLTPYSNKISISRKIEDENEIKRLLNIGGNIKKDDIGMIFRTASQGVESIKLEEELKFLLDLYSKIEREKNFSPSPKLIYKEIDILNRIIRDIFINFKGKLIINNKEKYKDILNLVQYINPESHKNIELKDGKDIFKSHNIYDEIEKALNRKVPLKSGGYLIIDETEALTAVDINTGKYIGSLDLESTALETNLEAVEELTRQLRLRNIGGIIIIDFIAMNNQDDEELIMEKLEEELKKDRTKTSVVGMTKLGLVEMTRKKVRNRLSWGYFKTCPHCNGSGKILLNNIDK</sequence>
<dbReference type="CDD" id="cd04453">
    <property type="entry name" value="S1_RNase_E"/>
    <property type="match status" value="1"/>
</dbReference>
<dbReference type="GO" id="GO:0046872">
    <property type="term" value="F:metal ion binding"/>
    <property type="evidence" value="ECO:0007669"/>
    <property type="project" value="UniProtKB-KW"/>
</dbReference>
<dbReference type="GO" id="GO:0016787">
    <property type="term" value="F:hydrolase activity"/>
    <property type="evidence" value="ECO:0007669"/>
    <property type="project" value="UniProtKB-KW"/>
</dbReference>
<dbReference type="GO" id="GO:0004540">
    <property type="term" value="F:RNA nuclease activity"/>
    <property type="evidence" value="ECO:0007669"/>
    <property type="project" value="InterPro"/>
</dbReference>
<dbReference type="InterPro" id="IPR003029">
    <property type="entry name" value="S1_domain"/>
</dbReference>
<dbReference type="PROSITE" id="PS50126">
    <property type="entry name" value="S1"/>
    <property type="match status" value="1"/>
</dbReference>
<dbReference type="InterPro" id="IPR012340">
    <property type="entry name" value="NA-bd_OB-fold"/>
</dbReference>
<keyword evidence="3" id="KW-0378">Hydrolase</keyword>
<dbReference type="SUPFAM" id="SSF50249">
    <property type="entry name" value="Nucleic acid-binding proteins"/>
    <property type="match status" value="1"/>
</dbReference>
<dbReference type="NCBIfam" id="TIGR00757">
    <property type="entry name" value="RNaseEG"/>
    <property type="match status" value="1"/>
</dbReference>
<dbReference type="PANTHER" id="PTHR30001">
    <property type="entry name" value="RIBONUCLEASE"/>
    <property type="match status" value="1"/>
</dbReference>
<dbReference type="SMART" id="SM00316">
    <property type="entry name" value="S1"/>
    <property type="match status" value="1"/>
</dbReference>
<keyword evidence="4" id="KW-0460">Magnesium</keyword>
<dbReference type="EMBL" id="JANJZL010000010">
    <property type="protein sequence ID" value="MCR2044999.1"/>
    <property type="molecule type" value="Genomic_DNA"/>
</dbReference>
<dbReference type="Proteomes" id="UP001142078">
    <property type="component" value="Unassembled WGS sequence"/>
</dbReference>
<evidence type="ECO:0000256" key="3">
    <source>
        <dbReference type="ARBA" id="ARBA00022801"/>
    </source>
</evidence>
<feature type="domain" description="S1 motif" evidence="6">
    <location>
        <begin position="37"/>
        <end position="119"/>
    </location>
</feature>
<evidence type="ECO:0000256" key="2">
    <source>
        <dbReference type="ARBA" id="ARBA00022723"/>
    </source>
</evidence>
<proteinExistence type="predicted"/>
<evidence type="ECO:0000256" key="1">
    <source>
        <dbReference type="ARBA" id="ARBA00001946"/>
    </source>
</evidence>
<dbReference type="GO" id="GO:0005737">
    <property type="term" value="C:cytoplasm"/>
    <property type="evidence" value="ECO:0007669"/>
    <property type="project" value="TreeGrafter"/>
</dbReference>
<evidence type="ECO:0000256" key="5">
    <source>
        <dbReference type="ARBA" id="ARBA00022884"/>
    </source>
</evidence>
<evidence type="ECO:0000259" key="6">
    <source>
        <dbReference type="PROSITE" id="PS50126"/>
    </source>
</evidence>
<evidence type="ECO:0000256" key="4">
    <source>
        <dbReference type="ARBA" id="ARBA00022842"/>
    </source>
</evidence>
<accession>A0A9X2S651</accession>
<dbReference type="PANTHER" id="PTHR30001:SF0">
    <property type="entry name" value="RIBONUCLEASE G"/>
    <property type="match status" value="1"/>
</dbReference>